<dbReference type="InterPro" id="IPR001245">
    <property type="entry name" value="Ser-Thr/Tyr_kinase_cat_dom"/>
</dbReference>
<dbReference type="PANTHER" id="PTHR24362">
    <property type="entry name" value="SERINE/THREONINE-PROTEIN KINASE NEK"/>
    <property type="match status" value="1"/>
</dbReference>
<dbReference type="EMBL" id="JARBJD010000217">
    <property type="protein sequence ID" value="KAK2946833.1"/>
    <property type="molecule type" value="Genomic_DNA"/>
</dbReference>
<evidence type="ECO:0000313" key="3">
    <source>
        <dbReference type="EMBL" id="KAK2946833.1"/>
    </source>
</evidence>
<dbReference type="PROSITE" id="PS50011">
    <property type="entry name" value="PROTEIN_KINASE_DOM"/>
    <property type="match status" value="1"/>
</dbReference>
<keyword evidence="1" id="KW-0812">Transmembrane</keyword>
<dbReference type="Pfam" id="PF07714">
    <property type="entry name" value="PK_Tyr_Ser-Thr"/>
    <property type="match status" value="1"/>
</dbReference>
<organism evidence="3 4">
    <name type="scientific">Blattamonas nauphoetae</name>
    <dbReference type="NCBI Taxonomy" id="2049346"/>
    <lineage>
        <taxon>Eukaryota</taxon>
        <taxon>Metamonada</taxon>
        <taxon>Preaxostyla</taxon>
        <taxon>Oxymonadida</taxon>
        <taxon>Blattamonas</taxon>
    </lineage>
</organism>
<keyword evidence="1" id="KW-1133">Transmembrane helix</keyword>
<feature type="transmembrane region" description="Helical" evidence="1">
    <location>
        <begin position="216"/>
        <end position="238"/>
    </location>
</feature>
<keyword evidence="1" id="KW-0472">Membrane</keyword>
<comment type="caution">
    <text evidence="3">The sequence shown here is derived from an EMBL/GenBank/DDBJ whole genome shotgun (WGS) entry which is preliminary data.</text>
</comment>
<dbReference type="Proteomes" id="UP001281761">
    <property type="component" value="Unassembled WGS sequence"/>
</dbReference>
<dbReference type="InterPro" id="IPR011009">
    <property type="entry name" value="Kinase-like_dom_sf"/>
</dbReference>
<feature type="domain" description="Protein kinase" evidence="2">
    <location>
        <begin position="176"/>
        <end position="517"/>
    </location>
</feature>
<name>A0ABQ9X5G9_9EUKA</name>
<sequence>MEHCNTTITRTTFSLISQGAIHTTDTNINFVQSSLTQNGISTPSFPSARQNIRCVGTGTLTYDLTTAGLTDVKDLWVNADEGCKVEGDTALDDYLFFLPTLTTGKCKSEEEVKDNAFSVRIVGTKLLPCGLSLEVFEKLSSRNTEPVTIQLSDIANEWNETSLNLTVPKSTLSSLSTKDEWLGRLRFGREGQTETFQFKMSAKQARSKLMEKNIPWMIPLIIALSVLLLLSIIILCLLRRRRQQKQNKQNDSEMLPQAPIEDDKIEVISEETALNANNSAISTINSKERAQMNTRPQDEDTPASFEAAIPNEECVEALACSGKMEMTVVRKQDTLYTRLHTEQGKRIALTKESVRQQLLQGIMKIWETDKHAPLLTQLSSHIVMVDAANNVFLSVGSTEDRTTQHQLEQNTLGVKGEGKRWCAPELLNEKGQNSNNDQVIDPSKAAVFSLGLILWEMETGLVPFGEVDVVNAQRQLGLGSALKMDGVKDESTRDIIASCLTVNPKERPSLQTLHEFINPKKDDQHLPSNWSGA</sequence>
<protein>
    <recommendedName>
        <fullName evidence="2">Protein kinase domain-containing protein</fullName>
    </recommendedName>
</protein>
<gene>
    <name evidence="3" type="ORF">BLNAU_18210</name>
</gene>
<keyword evidence="4" id="KW-1185">Reference proteome</keyword>
<proteinExistence type="predicted"/>
<reference evidence="3 4" key="1">
    <citation type="journal article" date="2022" name="bioRxiv">
        <title>Genomics of Preaxostyla Flagellates Illuminates Evolutionary Transitions and the Path Towards Mitochondrial Loss.</title>
        <authorList>
            <person name="Novak L.V.F."/>
            <person name="Treitli S.C."/>
            <person name="Pyrih J."/>
            <person name="Halakuc P."/>
            <person name="Pipaliya S.V."/>
            <person name="Vacek V."/>
            <person name="Brzon O."/>
            <person name="Soukal P."/>
            <person name="Eme L."/>
            <person name="Dacks J.B."/>
            <person name="Karnkowska A."/>
            <person name="Elias M."/>
            <person name="Hampl V."/>
        </authorList>
    </citation>
    <scope>NUCLEOTIDE SEQUENCE [LARGE SCALE GENOMIC DNA]</scope>
    <source>
        <strain evidence="3">NAU3</strain>
        <tissue evidence="3">Gut</tissue>
    </source>
</reference>
<evidence type="ECO:0000259" key="2">
    <source>
        <dbReference type="PROSITE" id="PS50011"/>
    </source>
</evidence>
<evidence type="ECO:0000313" key="4">
    <source>
        <dbReference type="Proteomes" id="UP001281761"/>
    </source>
</evidence>
<dbReference type="InterPro" id="IPR000719">
    <property type="entry name" value="Prot_kinase_dom"/>
</dbReference>
<dbReference type="Gene3D" id="1.10.510.10">
    <property type="entry name" value="Transferase(Phosphotransferase) domain 1"/>
    <property type="match status" value="1"/>
</dbReference>
<evidence type="ECO:0000256" key="1">
    <source>
        <dbReference type="SAM" id="Phobius"/>
    </source>
</evidence>
<accession>A0ABQ9X5G9</accession>
<dbReference type="SUPFAM" id="SSF56112">
    <property type="entry name" value="Protein kinase-like (PK-like)"/>
    <property type="match status" value="1"/>
</dbReference>
<dbReference type="PANTHER" id="PTHR24362:SF309">
    <property type="entry name" value="PROTEIN KINASE DOMAIN-CONTAINING PROTEIN"/>
    <property type="match status" value="1"/>
</dbReference>